<dbReference type="InterPro" id="IPR013766">
    <property type="entry name" value="Thioredoxin_domain"/>
</dbReference>
<name>A0A347U9F7_9BACT</name>
<dbReference type="PANTHER" id="PTHR42852:SF17">
    <property type="entry name" value="THIOREDOXIN-LIKE PROTEIN HI_1115"/>
    <property type="match status" value="1"/>
</dbReference>
<accession>A0A347U9F7</accession>
<evidence type="ECO:0000313" key="2">
    <source>
        <dbReference type="EMBL" id="AXX95485.1"/>
    </source>
</evidence>
<dbReference type="Proteomes" id="UP000262582">
    <property type="component" value="Chromosome"/>
</dbReference>
<keyword evidence="4" id="KW-1185">Reference proteome</keyword>
<reference evidence="2 4" key="2">
    <citation type="submission" date="2018-08" db="EMBL/GenBank/DDBJ databases">
        <title>Complete genome of the Arcobacter ellisii type strain LMG 26155.</title>
        <authorList>
            <person name="Miller W.G."/>
            <person name="Yee E."/>
            <person name="Bono J.L."/>
        </authorList>
    </citation>
    <scope>NUCLEOTIDE SEQUENCE [LARGE SCALE GENOMIC DNA]</scope>
    <source>
        <strain evidence="2 4">LMG 26155</strain>
    </source>
</reference>
<sequence>MRKSLVFSLLVLGVLFGGCDSKSTIDGSVIAKTKKEEVNTNFVPQSFTLITTDEKFISFTSTTQGLDFDEFKGKKAVLIDVFATWCPPCIEEIPTLVELKEKYKDQFEIVSVLFEKDKTKEEIEAFIKQHGINYPITMGEENFRLAKELGDIKKVPEMFLFSKDGRFINKFVGKTSKEDLEQYIKMAIEN</sequence>
<evidence type="ECO:0000313" key="4">
    <source>
        <dbReference type="Proteomes" id="UP000262582"/>
    </source>
</evidence>
<dbReference type="KEGG" id="aell:AELL_1832"/>
<dbReference type="GO" id="GO:0016491">
    <property type="term" value="F:oxidoreductase activity"/>
    <property type="evidence" value="ECO:0007669"/>
    <property type="project" value="InterPro"/>
</dbReference>
<dbReference type="Gene3D" id="3.40.30.10">
    <property type="entry name" value="Glutaredoxin"/>
    <property type="match status" value="1"/>
</dbReference>
<evidence type="ECO:0000313" key="5">
    <source>
        <dbReference type="Proteomes" id="UP000290588"/>
    </source>
</evidence>
<evidence type="ECO:0000259" key="1">
    <source>
        <dbReference type="PROSITE" id="PS51352"/>
    </source>
</evidence>
<dbReference type="PANTHER" id="PTHR42852">
    <property type="entry name" value="THIOL:DISULFIDE INTERCHANGE PROTEIN DSBE"/>
    <property type="match status" value="1"/>
</dbReference>
<dbReference type="CDD" id="cd02966">
    <property type="entry name" value="TlpA_like_family"/>
    <property type="match status" value="1"/>
</dbReference>
<dbReference type="EMBL" id="CP032097">
    <property type="protein sequence ID" value="AXX95485.1"/>
    <property type="molecule type" value="Genomic_DNA"/>
</dbReference>
<proteinExistence type="predicted"/>
<dbReference type="OrthoDB" id="9813820at2"/>
<protein>
    <submittedName>
        <fullName evidence="2">Protein disulfide reductase, TlpA family</fullName>
    </submittedName>
    <submittedName>
        <fullName evidence="3">Thioredoxin</fullName>
    </submittedName>
</protein>
<dbReference type="InterPro" id="IPR036249">
    <property type="entry name" value="Thioredoxin-like_sf"/>
</dbReference>
<dbReference type="PROSITE" id="PS51257">
    <property type="entry name" value="PROKAR_LIPOPROTEIN"/>
    <property type="match status" value="1"/>
</dbReference>
<organism evidence="3 5">
    <name type="scientific">Arcobacter ellisii</name>
    <dbReference type="NCBI Taxonomy" id="913109"/>
    <lineage>
        <taxon>Bacteria</taxon>
        <taxon>Pseudomonadati</taxon>
        <taxon>Campylobacterota</taxon>
        <taxon>Epsilonproteobacteria</taxon>
        <taxon>Campylobacterales</taxon>
        <taxon>Arcobacteraceae</taxon>
        <taxon>Arcobacter</taxon>
    </lineage>
</organism>
<feature type="domain" description="Thioredoxin" evidence="1">
    <location>
        <begin position="38"/>
        <end position="189"/>
    </location>
</feature>
<dbReference type="AlphaFoldDB" id="A0A347U9F7"/>
<gene>
    <name evidence="2" type="ORF">AELL_1832</name>
    <name evidence="3" type="ORF">CP962_09385</name>
</gene>
<dbReference type="Proteomes" id="UP000290588">
    <property type="component" value="Unassembled WGS sequence"/>
</dbReference>
<dbReference type="InterPro" id="IPR050553">
    <property type="entry name" value="Thioredoxin_ResA/DsbE_sf"/>
</dbReference>
<dbReference type="SUPFAM" id="SSF52833">
    <property type="entry name" value="Thioredoxin-like"/>
    <property type="match status" value="1"/>
</dbReference>
<dbReference type="Pfam" id="PF08534">
    <property type="entry name" value="Redoxin"/>
    <property type="match status" value="1"/>
</dbReference>
<dbReference type="EMBL" id="NXIG01000009">
    <property type="protein sequence ID" value="RXI29868.1"/>
    <property type="molecule type" value="Genomic_DNA"/>
</dbReference>
<dbReference type="InterPro" id="IPR013740">
    <property type="entry name" value="Redoxin"/>
</dbReference>
<reference evidence="3 5" key="1">
    <citation type="submission" date="2017-09" db="EMBL/GenBank/DDBJ databases">
        <title>Genomics of the genus Arcobacter.</title>
        <authorList>
            <person name="Perez-Cataluna A."/>
            <person name="Figueras M.J."/>
            <person name="Salas-Masso N."/>
        </authorList>
    </citation>
    <scope>NUCLEOTIDE SEQUENCE [LARGE SCALE GENOMIC DNA]</scope>
    <source>
        <strain evidence="3 5">CECT 7837</strain>
    </source>
</reference>
<dbReference type="RefSeq" id="WP_118917647.1">
    <property type="nucleotide sequence ID" value="NZ_CP032097.1"/>
</dbReference>
<dbReference type="PROSITE" id="PS51352">
    <property type="entry name" value="THIOREDOXIN_2"/>
    <property type="match status" value="1"/>
</dbReference>
<evidence type="ECO:0000313" key="3">
    <source>
        <dbReference type="EMBL" id="RXI29868.1"/>
    </source>
</evidence>